<sequence>MLQGGVIPAKAVMGINQNEVIPAQAGIHVSAANAFASRANFYTTLLRWTPCLRRGDARTSHERYDMLQRGVIPAKVVMGINQNEVIPAQAGIHVSAANAFASRANFYTALLRWAPAFAGATLERRMNDTLCSSVASYLRRQ</sequence>
<accession>A0A127M159</accession>
<dbReference type="Proteomes" id="UP000074119">
    <property type="component" value="Chromosome"/>
</dbReference>
<gene>
    <name evidence="1" type="ORF">AZF00_00930</name>
</gene>
<dbReference type="STRING" id="1470434.AZF00_00930"/>
<dbReference type="EMBL" id="CP014544">
    <property type="protein sequence ID" value="AMO66949.1"/>
    <property type="molecule type" value="Genomic_DNA"/>
</dbReference>
<organism evidence="1 2">
    <name type="scientific">Zhongshania aliphaticivorans</name>
    <dbReference type="NCBI Taxonomy" id="1470434"/>
    <lineage>
        <taxon>Bacteria</taxon>
        <taxon>Pseudomonadati</taxon>
        <taxon>Pseudomonadota</taxon>
        <taxon>Gammaproteobacteria</taxon>
        <taxon>Cellvibrionales</taxon>
        <taxon>Spongiibacteraceae</taxon>
        <taxon>Zhongshania</taxon>
    </lineage>
</organism>
<protein>
    <submittedName>
        <fullName evidence="1">Uncharacterized protein</fullName>
    </submittedName>
</protein>
<dbReference type="AlphaFoldDB" id="A0A127M159"/>
<proteinExistence type="predicted"/>
<evidence type="ECO:0000313" key="1">
    <source>
        <dbReference type="EMBL" id="AMO66949.1"/>
    </source>
</evidence>
<evidence type="ECO:0000313" key="2">
    <source>
        <dbReference type="Proteomes" id="UP000074119"/>
    </source>
</evidence>
<dbReference type="KEGG" id="zal:AZF00_00930"/>
<name>A0A127M159_9GAMM</name>
<reference evidence="1 2" key="1">
    <citation type="submission" date="2015-12" db="EMBL/GenBank/DDBJ databases">
        <authorList>
            <person name="Shamseldin A."/>
            <person name="Moawad H."/>
            <person name="Abd El-Rahim W.M."/>
            <person name="Sadowsky M.J."/>
        </authorList>
    </citation>
    <scope>NUCLEOTIDE SEQUENCE [LARGE SCALE GENOMIC DNA]</scope>
    <source>
        <strain evidence="1 2">SM2</strain>
    </source>
</reference>